<comment type="caution">
    <text evidence="6">The sequence shown here is derived from an EMBL/GenBank/DDBJ whole genome shotgun (WGS) entry which is preliminary data.</text>
</comment>
<accession>A0ABU0VX74</accession>
<dbReference type="Proteomes" id="UP001239680">
    <property type="component" value="Unassembled WGS sequence"/>
</dbReference>
<evidence type="ECO:0000256" key="2">
    <source>
        <dbReference type="ARBA" id="ARBA00022723"/>
    </source>
</evidence>
<dbReference type="PANTHER" id="PTHR37326">
    <property type="entry name" value="BLL3975 PROTEIN"/>
    <property type="match status" value="1"/>
</dbReference>
<keyword evidence="2" id="KW-0479">Metal-binding</keyword>
<feature type="domain" description="Succinylglutamate desuccinylase/Aspartoacylase catalytic" evidence="5">
    <location>
        <begin position="29"/>
        <end position="184"/>
    </location>
</feature>
<dbReference type="RefSeq" id="WP_306680031.1">
    <property type="nucleotide sequence ID" value="NZ_JAVDBT010000006.1"/>
</dbReference>
<evidence type="ECO:0000259" key="5">
    <source>
        <dbReference type="Pfam" id="PF24827"/>
    </source>
</evidence>
<dbReference type="InterPro" id="IPR053138">
    <property type="entry name" value="N-alpha-Ac-DABA_deacetylase"/>
</dbReference>
<sequence length="369" mass="39916">MKTEILDLTPVSPGSRRQLTRHFWDAGGGPKVYLQAALHADEMPGAILLWHLMELLDTAEAEGRITGQISVVPFANPIGLTQWLQGKPQGRQDLETMQNYNRGHFDLAALAGDALEGQLTQDAGQNTKIIRAAFAKALKALAPKSENEELRQRLLQWSHDADLVLDLHCDHEAVMHFYTSSSHPALTEALGRCTGAVLALMEDTSGGNAFDEAHTAPWRALQKRFPDHPIAQPTFATTLEYRGQRDVSDAQAQQDALNMMAFLGAAGVISGAPKPAHPPALQTPLNGAGEVFAAQGGIVTWALTPGAMVEKDQILGHVSDPLTRRRLPLLAPNAGLFFRRDLHPFCLKGQGLAHVAGETPVRSGDLLSN</sequence>
<dbReference type="Gene3D" id="3.40.630.10">
    <property type="entry name" value="Zn peptidases"/>
    <property type="match status" value="1"/>
</dbReference>
<dbReference type="EMBL" id="JAVDBT010000006">
    <property type="protein sequence ID" value="MDQ2066333.1"/>
    <property type="molecule type" value="Genomic_DNA"/>
</dbReference>
<name>A0ABU0VX74_9RHOB</name>
<reference evidence="6 7" key="1">
    <citation type="submission" date="2023-08" db="EMBL/GenBank/DDBJ databases">
        <title>Characterization of two Paracoccaceae strains isolated from Phycosphere and proposal of Xinfangfangia lacusdiani sp. nov.</title>
        <authorList>
            <person name="Deng Y."/>
            <person name="Zhang Y.Q."/>
        </authorList>
    </citation>
    <scope>NUCLEOTIDE SEQUENCE [LARGE SCALE GENOMIC DNA]</scope>
    <source>
        <strain evidence="6 7">CPCC 101601</strain>
    </source>
</reference>
<evidence type="ECO:0000256" key="1">
    <source>
        <dbReference type="ARBA" id="ARBA00001947"/>
    </source>
</evidence>
<protein>
    <submittedName>
        <fullName evidence="6">M14 family metallopeptidase</fullName>
    </submittedName>
</protein>
<comment type="cofactor">
    <cofactor evidence="1">
        <name>Zn(2+)</name>
        <dbReference type="ChEBI" id="CHEBI:29105"/>
    </cofactor>
</comment>
<evidence type="ECO:0000256" key="3">
    <source>
        <dbReference type="ARBA" id="ARBA00022801"/>
    </source>
</evidence>
<gene>
    <name evidence="6" type="ORF">Q9295_08110</name>
</gene>
<dbReference type="CDD" id="cd06250">
    <property type="entry name" value="M14_PaAOTO_like"/>
    <property type="match status" value="1"/>
</dbReference>
<dbReference type="InterPro" id="IPR055438">
    <property type="entry name" value="AstE_AspA_cat"/>
</dbReference>
<evidence type="ECO:0000313" key="7">
    <source>
        <dbReference type="Proteomes" id="UP001239680"/>
    </source>
</evidence>
<evidence type="ECO:0000313" key="6">
    <source>
        <dbReference type="EMBL" id="MDQ2066333.1"/>
    </source>
</evidence>
<proteinExistence type="predicted"/>
<keyword evidence="3" id="KW-0378">Hydrolase</keyword>
<dbReference type="Pfam" id="PF24827">
    <property type="entry name" value="AstE_AspA_cat"/>
    <property type="match status" value="1"/>
</dbReference>
<organism evidence="6 7">
    <name type="scientific">Pseudogemmobacter lacusdianii</name>
    <dbReference type="NCBI Taxonomy" id="3069608"/>
    <lineage>
        <taxon>Bacteria</taxon>
        <taxon>Pseudomonadati</taxon>
        <taxon>Pseudomonadota</taxon>
        <taxon>Alphaproteobacteria</taxon>
        <taxon>Rhodobacterales</taxon>
        <taxon>Paracoccaceae</taxon>
        <taxon>Pseudogemmobacter</taxon>
    </lineage>
</organism>
<keyword evidence="4" id="KW-0862">Zinc</keyword>
<dbReference type="PANTHER" id="PTHR37326:SF1">
    <property type="entry name" value="BLL3975 PROTEIN"/>
    <property type="match status" value="1"/>
</dbReference>
<evidence type="ECO:0000256" key="4">
    <source>
        <dbReference type="ARBA" id="ARBA00022833"/>
    </source>
</evidence>
<keyword evidence="7" id="KW-1185">Reference proteome</keyword>
<dbReference type="SUPFAM" id="SSF53187">
    <property type="entry name" value="Zn-dependent exopeptidases"/>
    <property type="match status" value="1"/>
</dbReference>